<dbReference type="EMBL" id="JAPQKH010000011">
    <property type="protein sequence ID" value="KAJ5081116.1"/>
    <property type="molecule type" value="Genomic_DNA"/>
</dbReference>
<organism evidence="2 3">
    <name type="scientific">Penicillium angulare</name>
    <dbReference type="NCBI Taxonomy" id="116970"/>
    <lineage>
        <taxon>Eukaryota</taxon>
        <taxon>Fungi</taxon>
        <taxon>Dikarya</taxon>
        <taxon>Ascomycota</taxon>
        <taxon>Pezizomycotina</taxon>
        <taxon>Eurotiomycetes</taxon>
        <taxon>Eurotiomycetidae</taxon>
        <taxon>Eurotiales</taxon>
        <taxon>Aspergillaceae</taxon>
        <taxon>Penicillium</taxon>
    </lineage>
</organism>
<proteinExistence type="predicted"/>
<evidence type="ECO:0000313" key="3">
    <source>
        <dbReference type="Proteomes" id="UP001149165"/>
    </source>
</evidence>
<feature type="region of interest" description="Disordered" evidence="1">
    <location>
        <begin position="1"/>
        <end position="35"/>
    </location>
</feature>
<keyword evidence="3" id="KW-1185">Reference proteome</keyword>
<protein>
    <submittedName>
        <fullName evidence="2">Uncharacterized protein</fullName>
    </submittedName>
</protein>
<dbReference type="AlphaFoldDB" id="A0A9W9EG38"/>
<name>A0A9W9EG38_9EURO</name>
<feature type="compositionally biased region" description="Basic and acidic residues" evidence="1">
    <location>
        <begin position="1"/>
        <end position="21"/>
    </location>
</feature>
<comment type="caution">
    <text evidence="2">The sequence shown here is derived from an EMBL/GenBank/DDBJ whole genome shotgun (WGS) entry which is preliminary data.</text>
</comment>
<sequence>MGPGDRKLCEDVDPAAKKEENTSEDGEGPEIRGGVPCSLDIRYERRAIGFRDPEQTLGSSQADFGSVILGDQIMIKNDQHGEPGSSHDLGHGKKLRIGRHLAWSASSGARAQIGRCGGNEGVDGGLDLLGQVGELASQGDGTE</sequence>
<accession>A0A9W9EG38</accession>
<dbReference type="Proteomes" id="UP001149165">
    <property type="component" value="Unassembled WGS sequence"/>
</dbReference>
<evidence type="ECO:0000313" key="2">
    <source>
        <dbReference type="EMBL" id="KAJ5081116.1"/>
    </source>
</evidence>
<evidence type="ECO:0000256" key="1">
    <source>
        <dbReference type="SAM" id="MobiDB-lite"/>
    </source>
</evidence>
<reference evidence="2" key="1">
    <citation type="submission" date="2022-11" db="EMBL/GenBank/DDBJ databases">
        <authorList>
            <person name="Petersen C."/>
        </authorList>
    </citation>
    <scope>NUCLEOTIDE SEQUENCE</scope>
    <source>
        <strain evidence="2">IBT 30069</strain>
    </source>
</reference>
<gene>
    <name evidence="2" type="ORF">N7456_013354</name>
</gene>
<reference evidence="2" key="2">
    <citation type="journal article" date="2023" name="IMA Fungus">
        <title>Comparative genomic study of the Penicillium genus elucidates a diverse pangenome and 15 lateral gene transfer events.</title>
        <authorList>
            <person name="Petersen C."/>
            <person name="Sorensen T."/>
            <person name="Nielsen M.R."/>
            <person name="Sondergaard T.E."/>
            <person name="Sorensen J.L."/>
            <person name="Fitzpatrick D.A."/>
            <person name="Frisvad J.C."/>
            <person name="Nielsen K.L."/>
        </authorList>
    </citation>
    <scope>NUCLEOTIDE SEQUENCE</scope>
    <source>
        <strain evidence="2">IBT 30069</strain>
    </source>
</reference>